<dbReference type="PROSITE" id="PS51257">
    <property type="entry name" value="PROKAR_LIPOPROTEIN"/>
    <property type="match status" value="1"/>
</dbReference>
<dbReference type="PROSITE" id="PS50983">
    <property type="entry name" value="FE_B12_PBP"/>
    <property type="match status" value="1"/>
</dbReference>
<dbReference type="AlphaFoldDB" id="A0A653AK81"/>
<evidence type="ECO:0000313" key="2">
    <source>
        <dbReference type="EMBL" id="VBB48301.1"/>
    </source>
</evidence>
<protein>
    <submittedName>
        <fullName evidence="2">Periplasmic binding protein</fullName>
    </submittedName>
</protein>
<dbReference type="GO" id="GO:0071281">
    <property type="term" value="P:cellular response to iron ion"/>
    <property type="evidence" value="ECO:0007669"/>
    <property type="project" value="TreeGrafter"/>
</dbReference>
<feature type="domain" description="Fe/B12 periplasmic-binding" evidence="1">
    <location>
        <begin position="87"/>
        <end position="361"/>
    </location>
</feature>
<dbReference type="PANTHER" id="PTHR30535">
    <property type="entry name" value="VITAMIN B12-BINDING PROTEIN"/>
    <property type="match status" value="1"/>
</dbReference>
<dbReference type="Gene3D" id="3.40.50.1980">
    <property type="entry name" value="Nitrogenase molybdenum iron protein domain"/>
    <property type="match status" value="2"/>
</dbReference>
<dbReference type="Pfam" id="PF01497">
    <property type="entry name" value="Peripla_BP_2"/>
    <property type="match status" value="1"/>
</dbReference>
<proteinExistence type="predicted"/>
<dbReference type="EMBL" id="UPXZ01000039">
    <property type="protein sequence ID" value="VBB48301.1"/>
    <property type="molecule type" value="Genomic_DNA"/>
</dbReference>
<gene>
    <name evidence="2" type="ORF">TRIP_D440319</name>
</gene>
<evidence type="ECO:0000259" key="1">
    <source>
        <dbReference type="PROSITE" id="PS50983"/>
    </source>
</evidence>
<dbReference type="InterPro" id="IPR050902">
    <property type="entry name" value="ABC_Transporter_SBP"/>
</dbReference>
<dbReference type="SUPFAM" id="SSF53807">
    <property type="entry name" value="Helical backbone' metal receptor"/>
    <property type="match status" value="1"/>
</dbReference>
<dbReference type="PANTHER" id="PTHR30535:SF34">
    <property type="entry name" value="MOLYBDATE-BINDING PROTEIN MOLA"/>
    <property type="match status" value="1"/>
</dbReference>
<reference evidence="2" key="1">
    <citation type="submission" date="2018-07" db="EMBL/GenBank/DDBJ databases">
        <authorList>
            <consortium name="Genoscope - CEA"/>
            <person name="William W."/>
        </authorList>
    </citation>
    <scope>NUCLEOTIDE SEQUENCE</scope>
    <source>
        <strain evidence="2">IK1</strain>
    </source>
</reference>
<organism evidence="2">
    <name type="scientific">uncultured Paludibacter sp</name>
    <dbReference type="NCBI Taxonomy" id="497635"/>
    <lineage>
        <taxon>Bacteria</taxon>
        <taxon>Pseudomonadati</taxon>
        <taxon>Bacteroidota</taxon>
        <taxon>Bacteroidia</taxon>
        <taxon>Bacteroidales</taxon>
        <taxon>Paludibacteraceae</taxon>
        <taxon>Paludibacter</taxon>
        <taxon>environmental samples</taxon>
    </lineage>
</organism>
<accession>A0A653AK81</accession>
<name>A0A653AK81_9BACT</name>
<dbReference type="CDD" id="cd01141">
    <property type="entry name" value="TroA_d"/>
    <property type="match status" value="1"/>
</dbReference>
<sequence>MKKIILIIISILLFVSCVPKQSNQEKKQENNKVILTHAKGFSIKNFDNYKEITVFSPWKKGEVYAKYYLVHDNNTKTPSDGVKIQVPIKNLGSSSVTHLSFLDLLDEINTVNGFCKPSLAYNAHFQENVKAGKVTDLGEEFTLNVEKTLALKPDVLMISGYNQTDANVQRIQQAGVPVVYNVEWMETSVLGRAEWIKFIAAFFDKEQQADSIFTDVEKKYNDLKNKALQAKTKPKILSGSNFRGTWYMPSGKNFMGQLYKDAGTDYFYANDTTGGSLPLNIETVLKNFSDAPIWLNCNYKSISDLIDSDGKHALFQAVKKKQVYNFNKRMLPSTANDFWESSVARPHLLLADVIAILHPEILPNYQLYFAEKLK</sequence>
<dbReference type="InterPro" id="IPR002491">
    <property type="entry name" value="ABC_transptr_periplasmic_BD"/>
</dbReference>